<dbReference type="SUPFAM" id="SSF56784">
    <property type="entry name" value="HAD-like"/>
    <property type="match status" value="1"/>
</dbReference>
<dbReference type="OrthoDB" id="9785638at2"/>
<dbReference type="InterPro" id="IPR006328">
    <property type="entry name" value="2-HAD"/>
</dbReference>
<dbReference type="Pfam" id="PF00702">
    <property type="entry name" value="Hydrolase"/>
    <property type="match status" value="1"/>
</dbReference>
<dbReference type="InterPro" id="IPR036412">
    <property type="entry name" value="HAD-like_sf"/>
</dbReference>
<dbReference type="PRINTS" id="PR00413">
    <property type="entry name" value="HADHALOGNASE"/>
</dbReference>
<comment type="function">
    <text evidence="3">Catalyzes the hydrolytic dehalogenation of small (S)-2-haloalkanoic acids to yield the corresponding (R)-2-hydroxyalkanoic acids.</text>
</comment>
<dbReference type="InterPro" id="IPR023214">
    <property type="entry name" value="HAD_sf"/>
</dbReference>
<dbReference type="EMBL" id="RCZC01000013">
    <property type="protein sequence ID" value="TPG46541.1"/>
    <property type="molecule type" value="Genomic_DNA"/>
</dbReference>
<dbReference type="Gene3D" id="3.40.50.1000">
    <property type="entry name" value="HAD superfamily/HAD-like"/>
    <property type="match status" value="1"/>
</dbReference>
<reference evidence="4 5" key="1">
    <citation type="journal article" date="2019" name="Environ. Microbiol.">
        <title>Species interactions and distinct microbial communities in high Arctic permafrost affected cryosols are associated with the CH4 and CO2 gas fluxes.</title>
        <authorList>
            <person name="Altshuler I."/>
            <person name="Hamel J."/>
            <person name="Turney S."/>
            <person name="Magnuson E."/>
            <person name="Levesque R."/>
            <person name="Greer C."/>
            <person name="Whyte L.G."/>
        </authorList>
    </citation>
    <scope>NUCLEOTIDE SEQUENCE [LARGE SCALE GENOMIC DNA]</scope>
    <source>
        <strain evidence="4 5">E6.1</strain>
    </source>
</reference>
<comment type="caution">
    <text evidence="4">The sequence shown here is derived from an EMBL/GenBank/DDBJ whole genome shotgun (WGS) entry which is preliminary data.</text>
</comment>
<dbReference type="SFLD" id="SFLDS00003">
    <property type="entry name" value="Haloacid_Dehalogenase"/>
    <property type="match status" value="1"/>
</dbReference>
<proteinExistence type="inferred from homology"/>
<dbReference type="EC" id="3.8.1.2" evidence="3"/>
<dbReference type="AlphaFoldDB" id="A0A502FB40"/>
<gene>
    <name evidence="4" type="ORF">EAH76_23275</name>
</gene>
<keyword evidence="5" id="KW-1185">Reference proteome</keyword>
<protein>
    <recommendedName>
        <fullName evidence="3">(S)-2-haloacid dehalogenase</fullName>
        <ecNumber evidence="3">3.8.1.2</ecNumber>
    </recommendedName>
    <alternativeName>
        <fullName evidence="3">2-haloalkanoic acid dehalogenase</fullName>
    </alternativeName>
    <alternativeName>
        <fullName evidence="3">Halocarboxylic acid halidohydrolase</fullName>
    </alternativeName>
    <alternativeName>
        <fullName evidence="3">L-2-haloacid dehalogenase</fullName>
    </alternativeName>
</protein>
<dbReference type="NCBIfam" id="TIGR01493">
    <property type="entry name" value="HAD-SF-IA-v2"/>
    <property type="match status" value="1"/>
</dbReference>
<comment type="similarity">
    <text evidence="1 3">Belongs to the HAD-like hydrolase superfamily. S-2-haloalkanoic acid dehalogenase family.</text>
</comment>
<dbReference type="NCBIfam" id="TIGR01428">
    <property type="entry name" value="HAD_type_II"/>
    <property type="match status" value="1"/>
</dbReference>
<evidence type="ECO:0000313" key="5">
    <source>
        <dbReference type="Proteomes" id="UP000319931"/>
    </source>
</evidence>
<dbReference type="PANTHER" id="PTHR43316">
    <property type="entry name" value="HYDROLASE, HALOACID DELAHOGENASE-RELATED"/>
    <property type="match status" value="1"/>
</dbReference>
<dbReference type="SFLD" id="SFLDG01129">
    <property type="entry name" value="C1.5:_HAD__Beta-PGM__Phosphata"/>
    <property type="match status" value="1"/>
</dbReference>
<dbReference type="InterPro" id="IPR006439">
    <property type="entry name" value="HAD-SF_hydro_IA"/>
</dbReference>
<evidence type="ECO:0000256" key="1">
    <source>
        <dbReference type="ARBA" id="ARBA00008106"/>
    </source>
</evidence>
<dbReference type="PANTHER" id="PTHR43316:SF3">
    <property type="entry name" value="HALOACID DEHALOGENASE, TYPE II (AFU_ORTHOLOGUE AFUA_2G07750)-RELATED"/>
    <property type="match status" value="1"/>
</dbReference>
<evidence type="ECO:0000256" key="2">
    <source>
        <dbReference type="ARBA" id="ARBA00022801"/>
    </source>
</evidence>
<keyword evidence="2 3" id="KW-0378">Hydrolase</keyword>
<dbReference type="GO" id="GO:0018784">
    <property type="term" value="F:(S)-2-haloacid dehalogenase activity"/>
    <property type="evidence" value="ECO:0007669"/>
    <property type="project" value="UniProtKB-UniRule"/>
</dbReference>
<name>A0A502FB40_9SPHN</name>
<comment type="catalytic activity">
    <reaction evidence="3">
        <text>an (S)-2-haloacid + H2O = a (2R)-2-hydroxycarboxylate + a halide anion + H(+)</text>
        <dbReference type="Rhea" id="RHEA:11192"/>
        <dbReference type="ChEBI" id="CHEBI:15377"/>
        <dbReference type="ChEBI" id="CHEBI:15378"/>
        <dbReference type="ChEBI" id="CHEBI:16042"/>
        <dbReference type="ChEBI" id="CHEBI:58314"/>
        <dbReference type="ChEBI" id="CHEBI:137405"/>
        <dbReference type="EC" id="3.8.1.2"/>
    </reaction>
</comment>
<evidence type="ECO:0000313" key="4">
    <source>
        <dbReference type="EMBL" id="TPG46541.1"/>
    </source>
</evidence>
<organism evidence="4 5">
    <name type="scientific">Sphingomonas glacialis</name>
    <dbReference type="NCBI Taxonomy" id="658225"/>
    <lineage>
        <taxon>Bacteria</taxon>
        <taxon>Pseudomonadati</taxon>
        <taxon>Pseudomonadota</taxon>
        <taxon>Alphaproteobacteria</taxon>
        <taxon>Sphingomonadales</taxon>
        <taxon>Sphingomonadaceae</taxon>
        <taxon>Sphingomonas</taxon>
    </lineage>
</organism>
<accession>A0A502FB40</accession>
<dbReference type="InterPro" id="IPR051540">
    <property type="entry name" value="S-2-haloacid_dehalogenase"/>
</dbReference>
<dbReference type="Gene3D" id="1.10.150.240">
    <property type="entry name" value="Putative phosphatase, domain 2"/>
    <property type="match status" value="1"/>
</dbReference>
<sequence>MQNLKAITVFVAYPPDRIVLRASTRCGPIRKEHRSMRKHQNVGRNISSTRQRLIAVAATMVAIPFANTTSYAQEAPFSGAGIKAITFDVQGTLVDYSAPFARVTAAIDKRKGTKFEWVGFLADWNTRAATNGLAIVSGKRAWVPVGQLLREALDATVAGRGLNARLDNRDRIELLSLWGQMVAWPDSVDGLALLRRRAIVAALSNAGMAATIATTKRTGLTFDAVLSGELVHAYKPSPEVYQAASTYLGVPAGAILMVSAHKIDLKAAKASGFRTAYIARPGELGPDTKADKTQEPFVDIYADSLTDLARKLDADTVRSAN</sequence>
<evidence type="ECO:0000256" key="3">
    <source>
        <dbReference type="RuleBase" id="RU368077"/>
    </source>
</evidence>
<dbReference type="Proteomes" id="UP000319931">
    <property type="component" value="Unassembled WGS sequence"/>
</dbReference>
<dbReference type="InterPro" id="IPR023198">
    <property type="entry name" value="PGP-like_dom2"/>
</dbReference>